<sequence length="275" mass="28504">MTYPTHGRTWWGKAWVEALTARARLDPDRLIHGRAYVRGNRVHDLVITPGAVGALVSGGGPRPYSVIINVPVLDAAGWARVFEAMSAQVGHVAALLAGDLAPGVGAELDLLPGAGDLRCVCSCPDQAELCKHAAAVCYLTADLLDADPFAVLLLRGRMRDEVLDALRDRRQSAWTPPSGMLAREAFLRPVAPLPPPAPPPAQPGVPVPLRAAPPAAAGITSAEIARLAADAAARAWELLGAAVTAGDVLLGTLGGVDPAAEGLVVDAEFSADLTQ</sequence>
<evidence type="ECO:0000313" key="4">
    <source>
        <dbReference type="Proteomes" id="UP000246050"/>
    </source>
</evidence>
<dbReference type="PANTHER" id="PTHR38133:SF1">
    <property type="entry name" value="SLR1429 PROTEIN"/>
    <property type="match status" value="1"/>
</dbReference>
<accession>A0A317DR80</accession>
<gene>
    <name evidence="3" type="ORF">DKT69_11345</name>
</gene>
<keyword evidence="1" id="KW-0863">Zinc-finger</keyword>
<evidence type="ECO:0000313" key="3">
    <source>
        <dbReference type="EMBL" id="PWR15343.1"/>
    </source>
</evidence>
<dbReference type="AlphaFoldDB" id="A0A317DR80"/>
<dbReference type="InterPro" id="IPR007527">
    <property type="entry name" value="Znf_SWIM"/>
</dbReference>
<keyword evidence="1" id="KW-0862">Zinc</keyword>
<dbReference type="Proteomes" id="UP000246050">
    <property type="component" value="Unassembled WGS sequence"/>
</dbReference>
<evidence type="ECO:0000259" key="2">
    <source>
        <dbReference type="PROSITE" id="PS50966"/>
    </source>
</evidence>
<name>A0A317DR80_9ACTN</name>
<dbReference type="PANTHER" id="PTHR38133">
    <property type="entry name" value="SLR1429 PROTEIN"/>
    <property type="match status" value="1"/>
</dbReference>
<comment type="caution">
    <text evidence="3">The sequence shown here is derived from an EMBL/GenBank/DDBJ whole genome shotgun (WGS) entry which is preliminary data.</text>
</comment>
<dbReference type="GO" id="GO:0008270">
    <property type="term" value="F:zinc ion binding"/>
    <property type="evidence" value="ECO:0007669"/>
    <property type="project" value="UniProtKB-KW"/>
</dbReference>
<reference evidence="3 4" key="1">
    <citation type="submission" date="2018-05" db="EMBL/GenBank/DDBJ databases">
        <title>Micromonosporas from Atacama Desert.</title>
        <authorList>
            <person name="Carro L."/>
            <person name="Golinska P."/>
            <person name="Klenk H.-P."/>
            <person name="Goodfellow M."/>
        </authorList>
    </citation>
    <scope>NUCLEOTIDE SEQUENCE [LARGE SCALE GENOMIC DNA]</scope>
    <source>
        <strain evidence="3 4">4G51</strain>
    </source>
</reference>
<dbReference type="EMBL" id="QGKS01000187">
    <property type="protein sequence ID" value="PWR15343.1"/>
    <property type="molecule type" value="Genomic_DNA"/>
</dbReference>
<feature type="domain" description="SWIM-type" evidence="2">
    <location>
        <begin position="106"/>
        <end position="141"/>
    </location>
</feature>
<keyword evidence="1" id="KW-0479">Metal-binding</keyword>
<proteinExistence type="predicted"/>
<dbReference type="Pfam" id="PF04434">
    <property type="entry name" value="SWIM"/>
    <property type="match status" value="1"/>
</dbReference>
<dbReference type="PROSITE" id="PS50966">
    <property type="entry name" value="ZF_SWIM"/>
    <property type="match status" value="1"/>
</dbReference>
<organism evidence="3 4">
    <name type="scientific">Micromonospora sicca</name>
    <dbReference type="NCBI Taxonomy" id="2202420"/>
    <lineage>
        <taxon>Bacteria</taxon>
        <taxon>Bacillati</taxon>
        <taxon>Actinomycetota</taxon>
        <taxon>Actinomycetes</taxon>
        <taxon>Micromonosporales</taxon>
        <taxon>Micromonosporaceae</taxon>
        <taxon>Micromonospora</taxon>
    </lineage>
</organism>
<evidence type="ECO:0000256" key="1">
    <source>
        <dbReference type="PROSITE-ProRule" id="PRU00325"/>
    </source>
</evidence>
<dbReference type="OrthoDB" id="188274at2"/>
<protein>
    <recommendedName>
        <fullName evidence="2">SWIM-type domain-containing protein</fullName>
    </recommendedName>
</protein>